<proteinExistence type="predicted"/>
<evidence type="ECO:0000313" key="1">
    <source>
        <dbReference type="EMBL" id="NDV41267.1"/>
    </source>
</evidence>
<dbReference type="AlphaFoldDB" id="A0A6B2LWD2"/>
<name>A0A6B2LWD2_9EUKA</name>
<sequence length="71" mass="8450">MLKGKMKEMKIMLKRKIAAVSHKVETKSVVMKMVEMKRKLVDMMKRKMVVMKMVVMMKVEGMKRKITMVRC</sequence>
<accession>A0A6B2LWD2</accession>
<reference evidence="1" key="1">
    <citation type="journal article" date="2020" name="J. Eukaryot. Microbiol.">
        <title>De novo Sequencing, Assembly and Annotation of the Transcriptome for the Free-Living Testate Amoeba Arcella intermedia.</title>
        <authorList>
            <person name="Ribeiro G.M."/>
            <person name="Porfirio-Sousa A.L."/>
            <person name="Maurer-Alcala X.X."/>
            <person name="Katz L.A."/>
            <person name="Lahr D.J.G."/>
        </authorList>
    </citation>
    <scope>NUCLEOTIDE SEQUENCE</scope>
</reference>
<organism evidence="1">
    <name type="scientific">Arcella intermedia</name>
    <dbReference type="NCBI Taxonomy" id="1963864"/>
    <lineage>
        <taxon>Eukaryota</taxon>
        <taxon>Amoebozoa</taxon>
        <taxon>Tubulinea</taxon>
        <taxon>Elardia</taxon>
        <taxon>Arcellinida</taxon>
        <taxon>Sphaerothecina</taxon>
        <taxon>Arcellidae</taxon>
        <taxon>Arcella</taxon>
    </lineage>
</organism>
<protein>
    <submittedName>
        <fullName evidence="1">Uncharacterized protein</fullName>
    </submittedName>
</protein>
<dbReference type="EMBL" id="GIBP01012298">
    <property type="protein sequence ID" value="NDV41267.1"/>
    <property type="molecule type" value="Transcribed_RNA"/>
</dbReference>